<keyword evidence="5 9" id="KW-0028">Amino-acid biosynthesis</keyword>
<comment type="catalytic activity">
    <reaction evidence="1 9">
        <text>N-(5-phospho-beta-D-ribosyl)anthranilate = 1-(2-carboxyphenylamino)-1-deoxy-D-ribulose 5-phosphate</text>
        <dbReference type="Rhea" id="RHEA:21540"/>
        <dbReference type="ChEBI" id="CHEBI:18277"/>
        <dbReference type="ChEBI" id="CHEBI:58613"/>
        <dbReference type="EC" id="5.3.1.24"/>
    </reaction>
</comment>
<reference evidence="11 12" key="1">
    <citation type="submission" date="2016-11" db="EMBL/GenBank/DDBJ databases">
        <authorList>
            <person name="Jaros S."/>
            <person name="Januszkiewicz K."/>
            <person name="Wedrychowicz H."/>
        </authorList>
    </citation>
    <scope>NUCLEOTIDE SEQUENCE [LARGE SCALE GENOMIC DNA]</scope>
    <source>
        <strain evidence="11 12">DSM 17477</strain>
    </source>
</reference>
<name>A0A1M6J920_9FIRM</name>
<dbReference type="InterPro" id="IPR001240">
    <property type="entry name" value="PRAI_dom"/>
</dbReference>
<dbReference type="EMBL" id="FQZL01000020">
    <property type="protein sequence ID" value="SHJ43150.1"/>
    <property type="molecule type" value="Genomic_DNA"/>
</dbReference>
<evidence type="ECO:0000256" key="1">
    <source>
        <dbReference type="ARBA" id="ARBA00001164"/>
    </source>
</evidence>
<evidence type="ECO:0000256" key="8">
    <source>
        <dbReference type="ARBA" id="ARBA00023235"/>
    </source>
</evidence>
<keyword evidence="6 9" id="KW-0822">Tryptophan biosynthesis</keyword>
<keyword evidence="8 9" id="KW-0413">Isomerase</keyword>
<evidence type="ECO:0000259" key="10">
    <source>
        <dbReference type="Pfam" id="PF00697"/>
    </source>
</evidence>
<gene>
    <name evidence="9" type="primary">trpF</name>
    <name evidence="11" type="ORF">SAMN02745751_02551</name>
</gene>
<keyword evidence="12" id="KW-1185">Reference proteome</keyword>
<keyword evidence="7 9" id="KW-0057">Aromatic amino acid biosynthesis</keyword>
<protein>
    <recommendedName>
        <fullName evidence="4 9">N-(5'-phosphoribosyl)anthranilate isomerase</fullName>
        <shortName evidence="9">PRAI</shortName>
        <ecNumber evidence="3 9">5.3.1.24</ecNumber>
    </recommendedName>
</protein>
<accession>A0A1M6J920</accession>
<evidence type="ECO:0000256" key="2">
    <source>
        <dbReference type="ARBA" id="ARBA00004664"/>
    </source>
</evidence>
<evidence type="ECO:0000256" key="5">
    <source>
        <dbReference type="ARBA" id="ARBA00022605"/>
    </source>
</evidence>
<dbReference type="HAMAP" id="MF_00135">
    <property type="entry name" value="PRAI"/>
    <property type="match status" value="1"/>
</dbReference>
<comment type="similarity">
    <text evidence="9">Belongs to the TrpF family.</text>
</comment>
<evidence type="ECO:0000313" key="12">
    <source>
        <dbReference type="Proteomes" id="UP000184052"/>
    </source>
</evidence>
<dbReference type="InterPro" id="IPR011060">
    <property type="entry name" value="RibuloseP-bd_barrel"/>
</dbReference>
<feature type="domain" description="N-(5'phosphoribosyl) anthranilate isomerase (PRAI)" evidence="10">
    <location>
        <begin position="4"/>
        <end position="206"/>
    </location>
</feature>
<evidence type="ECO:0000313" key="11">
    <source>
        <dbReference type="EMBL" id="SHJ43150.1"/>
    </source>
</evidence>
<evidence type="ECO:0000256" key="3">
    <source>
        <dbReference type="ARBA" id="ARBA00012572"/>
    </source>
</evidence>
<organism evidence="11 12">
    <name type="scientific">Dethiosulfatibacter aminovorans DSM 17477</name>
    <dbReference type="NCBI Taxonomy" id="1121476"/>
    <lineage>
        <taxon>Bacteria</taxon>
        <taxon>Bacillati</taxon>
        <taxon>Bacillota</taxon>
        <taxon>Tissierellia</taxon>
        <taxon>Dethiosulfatibacter</taxon>
    </lineage>
</organism>
<dbReference type="RefSeq" id="WP_073049962.1">
    <property type="nucleotide sequence ID" value="NZ_FQZL01000020.1"/>
</dbReference>
<evidence type="ECO:0000256" key="4">
    <source>
        <dbReference type="ARBA" id="ARBA00022272"/>
    </source>
</evidence>
<dbReference type="UniPathway" id="UPA00035">
    <property type="reaction ID" value="UER00042"/>
</dbReference>
<dbReference type="STRING" id="1121476.SAMN02745751_02551"/>
<dbReference type="CDD" id="cd00405">
    <property type="entry name" value="PRAI"/>
    <property type="match status" value="1"/>
</dbReference>
<dbReference type="AlphaFoldDB" id="A0A1M6J920"/>
<dbReference type="InterPro" id="IPR013785">
    <property type="entry name" value="Aldolase_TIM"/>
</dbReference>
<dbReference type="Proteomes" id="UP000184052">
    <property type="component" value="Unassembled WGS sequence"/>
</dbReference>
<proteinExistence type="inferred from homology"/>
<sequence>MIKVKICGLRTMEDIKAVNKYRPDYVGFVLADSKRKVCRSHLKILLEQLDKGIIPVGVFVNHSIHYVEQTIGAGIKVVQLHGDENDKYIEKLEELKKEYDFEIWKAVRLGEQPVDMVSEYLDSFGNVDGFLLDKLSNKAYGGLGEKFSWERYRDIGKKYPIVLAGGLNEFNVMEGLETIKPFCVDVSSGVETKGSKDPEKIRRFIELVRTGR</sequence>
<dbReference type="SUPFAM" id="SSF51366">
    <property type="entry name" value="Ribulose-phoshate binding barrel"/>
    <property type="match status" value="1"/>
</dbReference>
<evidence type="ECO:0000256" key="9">
    <source>
        <dbReference type="HAMAP-Rule" id="MF_00135"/>
    </source>
</evidence>
<evidence type="ECO:0000256" key="7">
    <source>
        <dbReference type="ARBA" id="ARBA00023141"/>
    </source>
</evidence>
<dbReference type="InterPro" id="IPR044643">
    <property type="entry name" value="TrpF_fam"/>
</dbReference>
<dbReference type="GO" id="GO:0000162">
    <property type="term" value="P:L-tryptophan biosynthetic process"/>
    <property type="evidence" value="ECO:0007669"/>
    <property type="project" value="UniProtKB-UniRule"/>
</dbReference>
<dbReference type="GO" id="GO:0004640">
    <property type="term" value="F:phosphoribosylanthranilate isomerase activity"/>
    <property type="evidence" value="ECO:0007669"/>
    <property type="project" value="UniProtKB-UniRule"/>
</dbReference>
<dbReference type="PANTHER" id="PTHR42894:SF1">
    <property type="entry name" value="N-(5'-PHOSPHORIBOSYL)ANTHRANILATE ISOMERASE"/>
    <property type="match status" value="1"/>
</dbReference>
<comment type="pathway">
    <text evidence="2 9">Amino-acid biosynthesis; L-tryptophan biosynthesis; L-tryptophan from chorismate: step 3/5.</text>
</comment>
<dbReference type="EC" id="5.3.1.24" evidence="3 9"/>
<dbReference type="Gene3D" id="3.20.20.70">
    <property type="entry name" value="Aldolase class I"/>
    <property type="match status" value="1"/>
</dbReference>
<dbReference type="Pfam" id="PF00697">
    <property type="entry name" value="PRAI"/>
    <property type="match status" value="1"/>
</dbReference>
<evidence type="ECO:0000256" key="6">
    <source>
        <dbReference type="ARBA" id="ARBA00022822"/>
    </source>
</evidence>
<dbReference type="PANTHER" id="PTHR42894">
    <property type="entry name" value="N-(5'-PHOSPHORIBOSYL)ANTHRANILATE ISOMERASE"/>
    <property type="match status" value="1"/>
</dbReference>
<dbReference type="OrthoDB" id="9786954at2"/>